<keyword evidence="5 10" id="KW-1133">Transmembrane helix</keyword>
<feature type="transmembrane region" description="Helical" evidence="10">
    <location>
        <begin position="27"/>
        <end position="50"/>
    </location>
</feature>
<gene>
    <name evidence="11" type="ORF">SAMN04488003_107127</name>
</gene>
<evidence type="ECO:0000313" key="12">
    <source>
        <dbReference type="Proteomes" id="UP000199585"/>
    </source>
</evidence>
<keyword evidence="12" id="KW-1185">Reference proteome</keyword>
<evidence type="ECO:0000256" key="8">
    <source>
        <dbReference type="ARBA" id="ARBA00039168"/>
    </source>
</evidence>
<feature type="transmembrane region" description="Helical" evidence="10">
    <location>
        <begin position="84"/>
        <end position="103"/>
    </location>
</feature>
<evidence type="ECO:0000256" key="2">
    <source>
        <dbReference type="ARBA" id="ARBA00022448"/>
    </source>
</evidence>
<organism evidence="11 12">
    <name type="scientific">Loktanella fryxellensis</name>
    <dbReference type="NCBI Taxonomy" id="245187"/>
    <lineage>
        <taxon>Bacteria</taxon>
        <taxon>Pseudomonadati</taxon>
        <taxon>Pseudomonadota</taxon>
        <taxon>Alphaproteobacteria</taxon>
        <taxon>Rhodobacterales</taxon>
        <taxon>Roseobacteraceae</taxon>
        <taxon>Loktanella</taxon>
    </lineage>
</organism>
<comment type="similarity">
    <text evidence="7">Belongs to the drug/metabolite transporter (DMT) superfamily. Small multidrug resistance (SMR) (TC 2.A.7.1) family. Gdx/SugE subfamily.</text>
</comment>
<keyword evidence="6 10" id="KW-0472">Membrane</keyword>
<dbReference type="Proteomes" id="UP000199585">
    <property type="component" value="Unassembled WGS sequence"/>
</dbReference>
<dbReference type="AlphaFoldDB" id="A0A1H8CY16"/>
<evidence type="ECO:0000256" key="3">
    <source>
        <dbReference type="ARBA" id="ARBA00022475"/>
    </source>
</evidence>
<keyword evidence="4 9" id="KW-0812">Transmembrane</keyword>
<evidence type="ECO:0000256" key="1">
    <source>
        <dbReference type="ARBA" id="ARBA00004651"/>
    </source>
</evidence>
<dbReference type="Pfam" id="PF00893">
    <property type="entry name" value="Multi_Drug_Res"/>
    <property type="match status" value="1"/>
</dbReference>
<dbReference type="PANTHER" id="PTHR30561">
    <property type="entry name" value="SMR FAMILY PROTON-DEPENDENT DRUG EFFLUX TRANSPORTER SUGE"/>
    <property type="match status" value="1"/>
</dbReference>
<dbReference type="RefSeq" id="WP_089901095.1">
    <property type="nucleotide sequence ID" value="NZ_FOCI01000007.1"/>
</dbReference>
<name>A0A1H8CY16_9RHOB</name>
<dbReference type="GO" id="GO:0005886">
    <property type="term" value="C:plasma membrane"/>
    <property type="evidence" value="ECO:0007669"/>
    <property type="project" value="UniProtKB-SubCell"/>
</dbReference>
<dbReference type="InterPro" id="IPR037185">
    <property type="entry name" value="EmrE-like"/>
</dbReference>
<dbReference type="EMBL" id="FOCI01000007">
    <property type="protein sequence ID" value="SEM99107.1"/>
    <property type="molecule type" value="Genomic_DNA"/>
</dbReference>
<evidence type="ECO:0000256" key="5">
    <source>
        <dbReference type="ARBA" id="ARBA00022989"/>
    </source>
</evidence>
<proteinExistence type="inferred from homology"/>
<evidence type="ECO:0000256" key="7">
    <source>
        <dbReference type="ARBA" id="ARBA00038151"/>
    </source>
</evidence>
<protein>
    <recommendedName>
        <fullName evidence="8">Guanidinium exporter</fullName>
    </recommendedName>
</protein>
<evidence type="ECO:0000313" key="11">
    <source>
        <dbReference type="EMBL" id="SEM99107.1"/>
    </source>
</evidence>
<reference evidence="11 12" key="1">
    <citation type="submission" date="2016-10" db="EMBL/GenBank/DDBJ databases">
        <authorList>
            <person name="de Groot N.N."/>
        </authorList>
    </citation>
    <scope>NUCLEOTIDE SEQUENCE [LARGE SCALE GENOMIC DNA]</scope>
    <source>
        <strain evidence="11 12">DSM 16213</strain>
    </source>
</reference>
<evidence type="ECO:0000256" key="10">
    <source>
        <dbReference type="SAM" id="Phobius"/>
    </source>
</evidence>
<dbReference type="STRING" id="245187.SAMN04488003_107127"/>
<dbReference type="InterPro" id="IPR045324">
    <property type="entry name" value="Small_multidrug_res"/>
</dbReference>
<dbReference type="OrthoDB" id="9808638at2"/>
<dbReference type="InterPro" id="IPR000390">
    <property type="entry name" value="Small_drug/metabolite_transptr"/>
</dbReference>
<evidence type="ECO:0000256" key="9">
    <source>
        <dbReference type="RuleBase" id="RU003942"/>
    </source>
</evidence>
<evidence type="ECO:0000256" key="4">
    <source>
        <dbReference type="ARBA" id="ARBA00022692"/>
    </source>
</evidence>
<dbReference type="PANTHER" id="PTHR30561:SF0">
    <property type="entry name" value="GUANIDINIUM EXPORTER"/>
    <property type="match status" value="1"/>
</dbReference>
<keyword evidence="3" id="KW-1003">Cell membrane</keyword>
<feature type="transmembrane region" description="Helical" evidence="10">
    <location>
        <begin position="57"/>
        <end position="78"/>
    </location>
</feature>
<sequence length="106" mass="10689">MAWVILVIAGLLETAWAGLLKTAAAKPGPGIIALTVVLIAASMMALALAMRSLPVGIAYPVWTGIGSVGAVTIGWLFYGEAISLTTLAGLAFLVTGMVLLGLGGNH</sequence>
<dbReference type="GO" id="GO:0022857">
    <property type="term" value="F:transmembrane transporter activity"/>
    <property type="evidence" value="ECO:0007669"/>
    <property type="project" value="InterPro"/>
</dbReference>
<keyword evidence="2" id="KW-0813">Transport</keyword>
<dbReference type="Gene3D" id="1.10.3730.20">
    <property type="match status" value="1"/>
</dbReference>
<evidence type="ECO:0000256" key="6">
    <source>
        <dbReference type="ARBA" id="ARBA00023136"/>
    </source>
</evidence>
<accession>A0A1H8CY16</accession>
<dbReference type="SUPFAM" id="SSF103481">
    <property type="entry name" value="Multidrug resistance efflux transporter EmrE"/>
    <property type="match status" value="1"/>
</dbReference>
<comment type="subcellular location">
    <subcellularLocation>
        <location evidence="1 9">Cell membrane</location>
        <topology evidence="1 9">Multi-pass membrane protein</topology>
    </subcellularLocation>
</comment>